<dbReference type="PANTHER" id="PTHR37810:SF5">
    <property type="entry name" value="IMMUNITY PROTEIN SDPI"/>
    <property type="match status" value="1"/>
</dbReference>
<feature type="domain" description="DUF1648" evidence="2">
    <location>
        <begin position="13"/>
        <end position="59"/>
    </location>
</feature>
<dbReference type="InterPro" id="IPR025962">
    <property type="entry name" value="SdpI/YhfL"/>
</dbReference>
<reference evidence="3 4" key="1">
    <citation type="journal article" date="2014" name="Front. Microbiol.">
        <title>Population and genomic analysis of the genus Halorubrum.</title>
        <authorList>
            <person name="Fullmer M.S."/>
            <person name="Soucy S.M."/>
            <person name="Swithers K.S."/>
            <person name="Makkay A.M."/>
            <person name="Wheeler R."/>
            <person name="Ventosa A."/>
            <person name="Gogarten J.P."/>
            <person name="Papke R.T."/>
        </authorList>
    </citation>
    <scope>NUCLEOTIDE SEQUENCE [LARGE SCALE GENOMIC DNA]</scope>
    <source>
        <strain evidence="3 4">C49</strain>
    </source>
</reference>
<dbReference type="EMBL" id="NHOA01000002">
    <property type="protein sequence ID" value="PHQ40590.1"/>
    <property type="molecule type" value="Genomic_DNA"/>
</dbReference>
<feature type="transmembrane region" description="Helical" evidence="1">
    <location>
        <begin position="88"/>
        <end position="107"/>
    </location>
</feature>
<dbReference type="RefSeq" id="WP_099253747.1">
    <property type="nucleotide sequence ID" value="NZ_NHOA01000002.1"/>
</dbReference>
<feature type="transmembrane region" description="Helical" evidence="1">
    <location>
        <begin position="186"/>
        <end position="208"/>
    </location>
</feature>
<dbReference type="PIRSF" id="PIRSF038959">
    <property type="entry name" value="SdpI"/>
    <property type="match status" value="1"/>
</dbReference>
<feature type="transmembrane region" description="Helical" evidence="1">
    <location>
        <begin position="163"/>
        <end position="180"/>
    </location>
</feature>
<evidence type="ECO:0000259" key="2">
    <source>
        <dbReference type="Pfam" id="PF07853"/>
    </source>
</evidence>
<organism evidence="3 4">
    <name type="scientific">Halorubrum persicum</name>
    <dbReference type="NCBI Taxonomy" id="1383844"/>
    <lineage>
        <taxon>Archaea</taxon>
        <taxon>Methanobacteriati</taxon>
        <taxon>Methanobacteriota</taxon>
        <taxon>Stenosarchaea group</taxon>
        <taxon>Halobacteria</taxon>
        <taxon>Halobacteriales</taxon>
        <taxon>Haloferacaceae</taxon>
        <taxon>Halorubrum</taxon>
    </lineage>
</organism>
<dbReference type="AlphaFoldDB" id="A0A2G1WNL3"/>
<dbReference type="InterPro" id="IPR012867">
    <property type="entry name" value="DUF1648"/>
</dbReference>
<keyword evidence="1" id="KW-0812">Transmembrane</keyword>
<evidence type="ECO:0000313" key="4">
    <source>
        <dbReference type="Proteomes" id="UP000222824"/>
    </source>
</evidence>
<comment type="caution">
    <text evidence="3">The sequence shown here is derived from an EMBL/GenBank/DDBJ whole genome shotgun (WGS) entry which is preliminary data.</text>
</comment>
<keyword evidence="4" id="KW-1185">Reference proteome</keyword>
<feature type="transmembrane region" description="Helical" evidence="1">
    <location>
        <begin position="48"/>
        <end position="68"/>
    </location>
</feature>
<accession>A0A2G1WNL3</accession>
<dbReference type="Proteomes" id="UP000222824">
    <property type="component" value="Unassembled WGS sequence"/>
</dbReference>
<dbReference type="GO" id="GO:0009636">
    <property type="term" value="P:response to toxic substance"/>
    <property type="evidence" value="ECO:0007669"/>
    <property type="project" value="TreeGrafter"/>
</dbReference>
<dbReference type="Pfam" id="PF13630">
    <property type="entry name" value="SdpI"/>
    <property type="match status" value="1"/>
</dbReference>
<protein>
    <recommendedName>
        <fullName evidence="2">DUF1648 domain-containing protein</fullName>
    </recommendedName>
</protein>
<keyword evidence="1" id="KW-0472">Membrane</keyword>
<feature type="transmembrane region" description="Helical" evidence="1">
    <location>
        <begin position="113"/>
        <end position="134"/>
    </location>
</feature>
<dbReference type="PANTHER" id="PTHR37810">
    <property type="entry name" value="IMMUNITY PROTEIN SDPI"/>
    <property type="match status" value="1"/>
</dbReference>
<gene>
    <name evidence="3" type="ORF">DJ69_00160</name>
</gene>
<dbReference type="OrthoDB" id="102247at2157"/>
<evidence type="ECO:0000256" key="1">
    <source>
        <dbReference type="SAM" id="Phobius"/>
    </source>
</evidence>
<name>A0A2G1WNL3_9EURY</name>
<sequence>MRSVQRLAVAAGLVLVAVGTSAVAAPSLPERVVTNWDAAGRPAGTLPRATAVWLFPALMAVLVALLAALPRIDPLRENVAAFRPTYDWFVVALSAFLLVVHGGILAFNLGYEFPFTSLILAGASLLVYYIGAVLPRTERNWFMGIRTPWTLDSDAVWDRTHRLAGRLFKLAGVVGVAGLASGEYAVFLLVAPVVTAAVASAAYSYVLYVRLGEDDGTADPGAGT</sequence>
<proteinExistence type="predicted"/>
<dbReference type="InterPro" id="IPR026272">
    <property type="entry name" value="SdpI"/>
</dbReference>
<dbReference type="Pfam" id="PF07853">
    <property type="entry name" value="DUF1648"/>
    <property type="match status" value="1"/>
</dbReference>
<evidence type="ECO:0000313" key="3">
    <source>
        <dbReference type="EMBL" id="PHQ40590.1"/>
    </source>
</evidence>
<keyword evidence="1" id="KW-1133">Transmembrane helix</keyword>